<feature type="signal peptide" evidence="1">
    <location>
        <begin position="1"/>
        <end position="22"/>
    </location>
</feature>
<reference evidence="2 3" key="1">
    <citation type="submission" date="2024-09" db="EMBL/GenBank/DDBJ databases">
        <authorList>
            <person name="Sun Q."/>
            <person name="Mori K."/>
        </authorList>
    </citation>
    <scope>NUCLEOTIDE SEQUENCE [LARGE SCALE GENOMIC DNA]</scope>
    <source>
        <strain evidence="2 3">CCM 8677</strain>
    </source>
</reference>
<feature type="chain" id="PRO_5047263110" description="Carbohydrate-binding domain-containing protein" evidence="1">
    <location>
        <begin position="23"/>
        <end position="232"/>
    </location>
</feature>
<dbReference type="RefSeq" id="WP_390214674.1">
    <property type="nucleotide sequence ID" value="NZ_JBHLXJ010000035.1"/>
</dbReference>
<keyword evidence="1" id="KW-0732">Signal</keyword>
<evidence type="ECO:0000256" key="1">
    <source>
        <dbReference type="SAM" id="SignalP"/>
    </source>
</evidence>
<evidence type="ECO:0000313" key="3">
    <source>
        <dbReference type="Proteomes" id="UP001589844"/>
    </source>
</evidence>
<accession>A0ABV6IJD2</accession>
<sequence>MLIAPLLSALLLNSLSTTPNGALIQNETTCYTTTAQKGDKIEVIGYTLQSIERGKKEDRDIFKIVIHQRMFGSKFDMRDSFIVDALDLHAIEFINERQGKQHVLLNYGSNKISGTRIASDGSKESIEVATQGPIWDANLWGVTFAAMPLTSGAQLRLPTFHYDKGLGEFNIQVKGLEANIWQLDIGEEGKPKAHYQIGQSPRRELGVKAGFYTTFIGGDCAELARPANPNNK</sequence>
<proteinExistence type="predicted"/>
<dbReference type="Pfam" id="PF11306">
    <property type="entry name" value="DUF3108"/>
    <property type="match status" value="1"/>
</dbReference>
<dbReference type="Proteomes" id="UP001589844">
    <property type="component" value="Unassembled WGS sequence"/>
</dbReference>
<evidence type="ECO:0000313" key="2">
    <source>
        <dbReference type="EMBL" id="MFC0351951.1"/>
    </source>
</evidence>
<evidence type="ECO:0008006" key="4">
    <source>
        <dbReference type="Google" id="ProtNLM"/>
    </source>
</evidence>
<name>A0ABV6IJD2_9BURK</name>
<dbReference type="InterPro" id="IPR021457">
    <property type="entry name" value="DUF3108"/>
</dbReference>
<organism evidence="2 3">
    <name type="scientific">Undibacterium danionis</name>
    <dbReference type="NCBI Taxonomy" id="1812100"/>
    <lineage>
        <taxon>Bacteria</taxon>
        <taxon>Pseudomonadati</taxon>
        <taxon>Pseudomonadota</taxon>
        <taxon>Betaproteobacteria</taxon>
        <taxon>Burkholderiales</taxon>
        <taxon>Oxalobacteraceae</taxon>
        <taxon>Undibacterium</taxon>
    </lineage>
</organism>
<keyword evidence="3" id="KW-1185">Reference proteome</keyword>
<dbReference type="EMBL" id="JBHLXJ010000035">
    <property type="protein sequence ID" value="MFC0351951.1"/>
    <property type="molecule type" value="Genomic_DNA"/>
</dbReference>
<protein>
    <recommendedName>
        <fullName evidence="4">Carbohydrate-binding domain-containing protein</fullName>
    </recommendedName>
</protein>
<comment type="caution">
    <text evidence="2">The sequence shown here is derived from an EMBL/GenBank/DDBJ whole genome shotgun (WGS) entry which is preliminary data.</text>
</comment>
<gene>
    <name evidence="2" type="ORF">ACFFJH_19195</name>
</gene>